<proteinExistence type="predicted"/>
<name>A0A1L9U1P7_ASPBC</name>
<dbReference type="Proteomes" id="UP000184499">
    <property type="component" value="Unassembled WGS sequence"/>
</dbReference>
<gene>
    <name evidence="1" type="ORF">ASPBRDRAFT_671987</name>
</gene>
<organism evidence="1 2">
    <name type="scientific">Aspergillus brasiliensis (strain CBS 101740 / IMI 381727 / IBT 21946)</name>
    <dbReference type="NCBI Taxonomy" id="767769"/>
    <lineage>
        <taxon>Eukaryota</taxon>
        <taxon>Fungi</taxon>
        <taxon>Dikarya</taxon>
        <taxon>Ascomycota</taxon>
        <taxon>Pezizomycotina</taxon>
        <taxon>Eurotiomycetes</taxon>
        <taxon>Eurotiomycetidae</taxon>
        <taxon>Eurotiales</taxon>
        <taxon>Aspergillaceae</taxon>
        <taxon>Aspergillus</taxon>
        <taxon>Aspergillus subgen. Circumdati</taxon>
    </lineage>
</organism>
<dbReference type="OrthoDB" id="1577640at2759"/>
<evidence type="ECO:0008006" key="3">
    <source>
        <dbReference type="Google" id="ProtNLM"/>
    </source>
</evidence>
<keyword evidence="2" id="KW-1185">Reference proteome</keyword>
<dbReference type="GO" id="GO:0003824">
    <property type="term" value="F:catalytic activity"/>
    <property type="evidence" value="ECO:0007669"/>
    <property type="project" value="InterPro"/>
</dbReference>
<accession>A0A1L9U1P7</accession>
<dbReference type="STRING" id="767769.A0A1L9U1P7"/>
<dbReference type="OMA" id="AVAWICT"/>
<reference evidence="2" key="1">
    <citation type="journal article" date="2017" name="Genome Biol.">
        <title>Comparative genomics reveals high biological diversity and specific adaptations in the industrially and medically important fungal genus Aspergillus.</title>
        <authorList>
            <person name="de Vries R.P."/>
            <person name="Riley R."/>
            <person name="Wiebenga A."/>
            <person name="Aguilar-Osorio G."/>
            <person name="Amillis S."/>
            <person name="Uchima C.A."/>
            <person name="Anderluh G."/>
            <person name="Asadollahi M."/>
            <person name="Askin M."/>
            <person name="Barry K."/>
            <person name="Battaglia E."/>
            <person name="Bayram O."/>
            <person name="Benocci T."/>
            <person name="Braus-Stromeyer S.A."/>
            <person name="Caldana C."/>
            <person name="Canovas D."/>
            <person name="Cerqueira G.C."/>
            <person name="Chen F."/>
            <person name="Chen W."/>
            <person name="Choi C."/>
            <person name="Clum A."/>
            <person name="Dos Santos R.A."/>
            <person name="Damasio A.R."/>
            <person name="Diallinas G."/>
            <person name="Emri T."/>
            <person name="Fekete E."/>
            <person name="Flipphi M."/>
            <person name="Freyberg S."/>
            <person name="Gallo A."/>
            <person name="Gournas C."/>
            <person name="Habgood R."/>
            <person name="Hainaut M."/>
            <person name="Harispe M.L."/>
            <person name="Henrissat B."/>
            <person name="Hilden K.S."/>
            <person name="Hope R."/>
            <person name="Hossain A."/>
            <person name="Karabika E."/>
            <person name="Karaffa L."/>
            <person name="Karanyi Z."/>
            <person name="Krasevec N."/>
            <person name="Kuo A."/>
            <person name="Kusch H."/>
            <person name="LaButti K."/>
            <person name="Lagendijk E.L."/>
            <person name="Lapidus A."/>
            <person name="Levasseur A."/>
            <person name="Lindquist E."/>
            <person name="Lipzen A."/>
            <person name="Logrieco A.F."/>
            <person name="MacCabe A."/>
            <person name="Maekelae M.R."/>
            <person name="Malavazi I."/>
            <person name="Melin P."/>
            <person name="Meyer V."/>
            <person name="Mielnichuk N."/>
            <person name="Miskei M."/>
            <person name="Molnar A.P."/>
            <person name="Mule G."/>
            <person name="Ngan C.Y."/>
            <person name="Orejas M."/>
            <person name="Orosz E."/>
            <person name="Ouedraogo J.P."/>
            <person name="Overkamp K.M."/>
            <person name="Park H.-S."/>
            <person name="Perrone G."/>
            <person name="Piumi F."/>
            <person name="Punt P.J."/>
            <person name="Ram A.F."/>
            <person name="Ramon A."/>
            <person name="Rauscher S."/>
            <person name="Record E."/>
            <person name="Riano-Pachon D.M."/>
            <person name="Robert V."/>
            <person name="Roehrig J."/>
            <person name="Ruller R."/>
            <person name="Salamov A."/>
            <person name="Salih N.S."/>
            <person name="Samson R.A."/>
            <person name="Sandor E."/>
            <person name="Sanguinetti M."/>
            <person name="Schuetze T."/>
            <person name="Sepcic K."/>
            <person name="Shelest E."/>
            <person name="Sherlock G."/>
            <person name="Sophianopoulou V."/>
            <person name="Squina F.M."/>
            <person name="Sun H."/>
            <person name="Susca A."/>
            <person name="Todd R.B."/>
            <person name="Tsang A."/>
            <person name="Unkles S.E."/>
            <person name="van de Wiele N."/>
            <person name="van Rossen-Uffink D."/>
            <person name="Oliveira J.V."/>
            <person name="Vesth T.C."/>
            <person name="Visser J."/>
            <person name="Yu J.-H."/>
            <person name="Zhou M."/>
            <person name="Andersen M.R."/>
            <person name="Archer D.B."/>
            <person name="Baker S.E."/>
            <person name="Benoit I."/>
            <person name="Brakhage A.A."/>
            <person name="Braus G.H."/>
            <person name="Fischer R."/>
            <person name="Frisvad J.C."/>
            <person name="Goldman G.H."/>
            <person name="Houbraken J."/>
            <person name="Oakley B."/>
            <person name="Pocsi I."/>
            <person name="Scazzocchio C."/>
            <person name="Seiboth B."/>
            <person name="vanKuyk P.A."/>
            <person name="Wortman J."/>
            <person name="Dyer P.S."/>
            <person name="Grigoriev I.V."/>
        </authorList>
    </citation>
    <scope>NUCLEOTIDE SEQUENCE [LARGE SCALE GENOMIC DNA]</scope>
    <source>
        <strain evidence="2">CBS 101740 / IMI 381727 / IBT 21946</strain>
    </source>
</reference>
<dbReference type="RefSeq" id="XP_067472830.1">
    <property type="nucleotide sequence ID" value="XM_067628852.1"/>
</dbReference>
<feature type="non-terminal residue" evidence="1">
    <location>
        <position position="112"/>
    </location>
</feature>
<dbReference type="InterPro" id="IPR053137">
    <property type="entry name" value="NLR-like"/>
</dbReference>
<dbReference type="Gene3D" id="3.40.50.1580">
    <property type="entry name" value="Nucleoside phosphorylase domain"/>
    <property type="match status" value="1"/>
</dbReference>
<sequence>MASLKDEDYTVAWICALPLEATAARVMLDRTHSSPSRPNDSNAYDFGELNGHYIVIAYLPNGVYGAVSAAAVAARMHVTFPRLQFALMVGIGGGVPRKSHDIRLGDVVVGKP</sequence>
<dbReference type="InterPro" id="IPR035994">
    <property type="entry name" value="Nucleoside_phosphorylase_sf"/>
</dbReference>
<protein>
    <recommendedName>
        <fullName evidence="3">Nucleoside phosphorylase domain-containing protein</fullName>
    </recommendedName>
</protein>
<dbReference type="AlphaFoldDB" id="A0A1L9U1P7"/>
<dbReference type="PANTHER" id="PTHR46082">
    <property type="entry name" value="ATP/GTP-BINDING PROTEIN-RELATED"/>
    <property type="match status" value="1"/>
</dbReference>
<dbReference type="PANTHER" id="PTHR46082:SF11">
    <property type="entry name" value="AAA+ ATPASE DOMAIN-CONTAINING PROTEIN-RELATED"/>
    <property type="match status" value="1"/>
</dbReference>
<dbReference type="VEuPathDB" id="FungiDB:ASPBRDRAFT_671987"/>
<dbReference type="EMBL" id="KV878720">
    <property type="protein sequence ID" value="OJJ65579.1"/>
    <property type="molecule type" value="Genomic_DNA"/>
</dbReference>
<evidence type="ECO:0000313" key="2">
    <source>
        <dbReference type="Proteomes" id="UP000184499"/>
    </source>
</evidence>
<dbReference type="SUPFAM" id="SSF53167">
    <property type="entry name" value="Purine and uridine phosphorylases"/>
    <property type="match status" value="1"/>
</dbReference>
<dbReference type="GO" id="GO:0009116">
    <property type="term" value="P:nucleoside metabolic process"/>
    <property type="evidence" value="ECO:0007669"/>
    <property type="project" value="InterPro"/>
</dbReference>
<evidence type="ECO:0000313" key="1">
    <source>
        <dbReference type="EMBL" id="OJJ65579.1"/>
    </source>
</evidence>
<dbReference type="GeneID" id="93581340"/>